<dbReference type="PANTHER" id="PTHR30217:SF6">
    <property type="entry name" value="TRNA HYDROXYLATION PROTEIN P"/>
    <property type="match status" value="1"/>
</dbReference>
<evidence type="ECO:0000313" key="7">
    <source>
        <dbReference type="EMBL" id="CEJ07046.1"/>
    </source>
</evidence>
<protein>
    <submittedName>
        <fullName evidence="7">Collagenase-like protease</fullName>
        <ecNumber evidence="6 7">3.4.-.-</ecNumber>
    </submittedName>
    <submittedName>
        <fullName evidence="6">Peptidase U32</fullName>
    </submittedName>
</protein>
<dbReference type="GO" id="GO:0008233">
    <property type="term" value="F:peptidase activity"/>
    <property type="evidence" value="ECO:0007669"/>
    <property type="project" value="UniProtKB-KW"/>
</dbReference>
<evidence type="ECO:0000259" key="5">
    <source>
        <dbReference type="Pfam" id="PF16325"/>
    </source>
</evidence>
<feature type="compositionally biased region" description="Basic and acidic residues" evidence="4">
    <location>
        <begin position="371"/>
        <end position="385"/>
    </location>
</feature>
<evidence type="ECO:0000313" key="6">
    <source>
        <dbReference type="EMBL" id="CAA7601559.1"/>
    </source>
</evidence>
<dbReference type="Pfam" id="PF16325">
    <property type="entry name" value="Peptidase_U32_C"/>
    <property type="match status" value="1"/>
</dbReference>
<proteinExistence type="inferred from homology"/>
<dbReference type="InterPro" id="IPR032525">
    <property type="entry name" value="Peptidase_U32_C"/>
</dbReference>
<dbReference type="Proteomes" id="UP000836597">
    <property type="component" value="Chromosome"/>
</dbReference>
<dbReference type="GO" id="GO:0006508">
    <property type="term" value="P:proteolysis"/>
    <property type="evidence" value="ECO:0007669"/>
    <property type="project" value="UniProtKB-KW"/>
</dbReference>
<keyword evidence="1" id="KW-0645">Protease</keyword>
<comment type="similarity">
    <text evidence="3">Belongs to the peptidase U32 family.</text>
</comment>
<dbReference type="KEGG" id="aacx:DEACI_2226"/>
<reference evidence="7" key="1">
    <citation type="submission" date="2014-11" db="EMBL/GenBank/DDBJ databases">
        <authorList>
            <person name="Hornung B.V."/>
        </authorList>
    </citation>
    <scope>NUCLEOTIDE SEQUENCE</scope>
    <source>
        <strain evidence="7">INE</strain>
    </source>
</reference>
<evidence type="ECO:0000313" key="8">
    <source>
        <dbReference type="Proteomes" id="UP001071230"/>
    </source>
</evidence>
<dbReference type="InterPro" id="IPR051454">
    <property type="entry name" value="RNA/ubiquinone_mod_enzymes"/>
</dbReference>
<dbReference type="Proteomes" id="UP001071230">
    <property type="component" value="Unassembled WGS sequence"/>
</dbReference>
<sequence>MLKKGVTVQTYKNKPELLAPAGDMEKLRYALAYGADAVYIGGTAFGLRAYAGNFTLEEMKEAVLRVHAVAKKLYVTVNVFAHEADFDELPDYLSNLARLGVDALIVSDPGVLALAREVAPGIALHLSTQANSTNSHSVRFWLKQGVKRVVLARELSLAELSLVRARVPGELEIFVHGAMCMSYSGRCLLSNYLTGRDANRGECAQPCRWGYSLMEEKRPGQVFPLEEDERGTYIFNSHDLCLLPYLPRLAGLGIESCKIEGRMKSIHYVASTVKVYREALDVLWEQGEKAFERRLPEWLDELDKVSHRDYSPGFLFGKPGSEKEGAGTLPVRRSAGAWPDSGVGTYLTENVKSSHYVREYDFVGVSLGVGEKEESGIRSEEKGEAPRQTPSRGEDRTTARKRSPGTQPSPGADKIETAGKALSAYEFSPVKDARTQEKESSCWANVEQRNRFQAEDRLEVLSPGSPPWSFTVTDIFDSEGRPITAAPHAQEKVRLKVPRPLPPFTILRRAKAGLSD</sequence>
<accession>A0A8S0W870</accession>
<dbReference type="PANTHER" id="PTHR30217">
    <property type="entry name" value="PEPTIDASE U32 FAMILY"/>
    <property type="match status" value="1"/>
</dbReference>
<feature type="region of interest" description="Disordered" evidence="4">
    <location>
        <begin position="371"/>
        <end position="414"/>
    </location>
</feature>
<dbReference type="PROSITE" id="PS01276">
    <property type="entry name" value="PEPTIDASE_U32"/>
    <property type="match status" value="1"/>
</dbReference>
<evidence type="ECO:0000256" key="2">
    <source>
        <dbReference type="ARBA" id="ARBA00022801"/>
    </source>
</evidence>
<dbReference type="EC" id="3.4.-.-" evidence="6 7"/>
<keyword evidence="8" id="KW-1185">Reference proteome</keyword>
<dbReference type="SUPFAM" id="SSF51395">
    <property type="entry name" value="FMN-linked oxidoreductases"/>
    <property type="match status" value="1"/>
</dbReference>
<dbReference type="Pfam" id="PF01136">
    <property type="entry name" value="Peptidase_U32"/>
    <property type="match status" value="1"/>
</dbReference>
<feature type="domain" description="Peptidase family U32 C-terminal" evidence="5">
    <location>
        <begin position="438"/>
        <end position="508"/>
    </location>
</feature>
<gene>
    <name evidence="7" type="ORF">DEACI_1502</name>
    <name evidence="6" type="ORF">DEACI_2226</name>
</gene>
<dbReference type="AlphaFoldDB" id="A0A8S0W870"/>
<evidence type="ECO:0000256" key="4">
    <source>
        <dbReference type="SAM" id="MobiDB-lite"/>
    </source>
</evidence>
<organism evidence="6">
    <name type="scientific">Acididesulfobacillus acetoxydans</name>
    <dbReference type="NCBI Taxonomy" id="1561005"/>
    <lineage>
        <taxon>Bacteria</taxon>
        <taxon>Bacillati</taxon>
        <taxon>Bacillota</taxon>
        <taxon>Clostridia</taxon>
        <taxon>Eubacteriales</taxon>
        <taxon>Peptococcaceae</taxon>
        <taxon>Acididesulfobacillus</taxon>
    </lineage>
</organism>
<keyword evidence="2 6" id="KW-0378">Hydrolase</keyword>
<name>A0A8S0W870_9FIRM</name>
<reference evidence="6" key="2">
    <citation type="submission" date="2020-01" db="EMBL/GenBank/DDBJ databases">
        <authorList>
            <person name="Hornung B."/>
        </authorList>
    </citation>
    <scope>NUCLEOTIDE SEQUENCE</scope>
    <source>
        <strain evidence="6">PacBioINE</strain>
    </source>
</reference>
<evidence type="ECO:0000256" key="3">
    <source>
        <dbReference type="ARBA" id="ARBA00038374"/>
    </source>
</evidence>
<dbReference type="EMBL" id="LR746496">
    <property type="protein sequence ID" value="CAA7601559.1"/>
    <property type="molecule type" value="Genomic_DNA"/>
</dbReference>
<evidence type="ECO:0000256" key="1">
    <source>
        <dbReference type="ARBA" id="ARBA00022670"/>
    </source>
</evidence>
<dbReference type="Gene3D" id="2.40.30.10">
    <property type="entry name" value="Translation factors"/>
    <property type="match status" value="1"/>
</dbReference>
<dbReference type="InterPro" id="IPR001539">
    <property type="entry name" value="Peptidase_U32"/>
</dbReference>
<dbReference type="EMBL" id="CDGJ01000037">
    <property type="protein sequence ID" value="CEJ07046.1"/>
    <property type="molecule type" value="Genomic_DNA"/>
</dbReference>